<evidence type="ECO:0000313" key="2">
    <source>
        <dbReference type="EMBL" id="KAJ7689199.1"/>
    </source>
</evidence>
<reference evidence="2" key="1">
    <citation type="submission" date="2023-03" db="EMBL/GenBank/DDBJ databases">
        <title>Massive genome expansion in bonnet fungi (Mycena s.s.) driven by repeated elements and novel gene families across ecological guilds.</title>
        <authorList>
            <consortium name="Lawrence Berkeley National Laboratory"/>
            <person name="Harder C.B."/>
            <person name="Miyauchi S."/>
            <person name="Viragh M."/>
            <person name="Kuo A."/>
            <person name="Thoen E."/>
            <person name="Andreopoulos B."/>
            <person name="Lu D."/>
            <person name="Skrede I."/>
            <person name="Drula E."/>
            <person name="Henrissat B."/>
            <person name="Morin E."/>
            <person name="Kohler A."/>
            <person name="Barry K."/>
            <person name="LaButti K."/>
            <person name="Morin E."/>
            <person name="Salamov A."/>
            <person name="Lipzen A."/>
            <person name="Mereny Z."/>
            <person name="Hegedus B."/>
            <person name="Baldrian P."/>
            <person name="Stursova M."/>
            <person name="Weitz H."/>
            <person name="Taylor A."/>
            <person name="Grigoriev I.V."/>
            <person name="Nagy L.G."/>
            <person name="Martin F."/>
            <person name="Kauserud H."/>
        </authorList>
    </citation>
    <scope>NUCLEOTIDE SEQUENCE</scope>
    <source>
        <strain evidence="2">CBHHK067</strain>
    </source>
</reference>
<keyword evidence="3" id="KW-1185">Reference proteome</keyword>
<accession>A0AAD7DE60</accession>
<gene>
    <name evidence="2" type="ORF">B0H17DRAFT_1135234</name>
</gene>
<feature type="region of interest" description="Disordered" evidence="1">
    <location>
        <begin position="93"/>
        <end position="122"/>
    </location>
</feature>
<evidence type="ECO:0000256" key="1">
    <source>
        <dbReference type="SAM" id="MobiDB-lite"/>
    </source>
</evidence>
<dbReference type="Proteomes" id="UP001221757">
    <property type="component" value="Unassembled WGS sequence"/>
</dbReference>
<comment type="caution">
    <text evidence="2">The sequence shown here is derived from an EMBL/GenBank/DDBJ whole genome shotgun (WGS) entry which is preliminary data.</text>
</comment>
<sequence length="464" mass="49928">MGIESAGKEGGVSAGLTVLRWDAPGMVLWAIGDVDMCWERNGIVAFSSTGIIVSSRGFIGAARHPAVVSPRMLPPGAGSRQLFAESKIRLDASPTEPDPVLAPSRIISRSADQKRGSDSRLGLGSRSRFVALPRDPGQSRHVEIEFPEASPGLSGSVFSVPDFGVTHRRGMDQAQIEPPKSALLSMVHVQISSRYYEHTNPVCHSPFMAEKTPECTGGESNPGSPSMHQIPLRYEFGHTLSGTGPGERTQTRSAKGLGLHHCHMHRPGIEPRLTALANCVTRHKCIACSTTGAPSLPSVALHRRTPAHRSVTDGDDQDEFGISERKYIWERKKTERAGECTGGGSNPGSLFRLRYSVMNSALSERKYTWERKKAECAGGESTAPSRISPRCGPESWLGLVLGPRSISRFVAPPGDPGRSRRVREVEVELPESSPGLAPGLCAVPVGRSVFGAVFLTHRRCHGSG</sequence>
<proteinExistence type="predicted"/>
<protein>
    <submittedName>
        <fullName evidence="2">Uncharacterized protein</fullName>
    </submittedName>
</protein>
<name>A0AAD7DE60_MYCRO</name>
<dbReference type="EMBL" id="JARKIE010000074">
    <property type="protein sequence ID" value="KAJ7689199.1"/>
    <property type="molecule type" value="Genomic_DNA"/>
</dbReference>
<organism evidence="2 3">
    <name type="scientific">Mycena rosella</name>
    <name type="common">Pink bonnet</name>
    <name type="synonym">Agaricus rosellus</name>
    <dbReference type="NCBI Taxonomy" id="1033263"/>
    <lineage>
        <taxon>Eukaryota</taxon>
        <taxon>Fungi</taxon>
        <taxon>Dikarya</taxon>
        <taxon>Basidiomycota</taxon>
        <taxon>Agaricomycotina</taxon>
        <taxon>Agaricomycetes</taxon>
        <taxon>Agaricomycetidae</taxon>
        <taxon>Agaricales</taxon>
        <taxon>Marasmiineae</taxon>
        <taxon>Mycenaceae</taxon>
        <taxon>Mycena</taxon>
    </lineage>
</organism>
<dbReference type="AlphaFoldDB" id="A0AAD7DE60"/>
<evidence type="ECO:0000313" key="3">
    <source>
        <dbReference type="Proteomes" id="UP001221757"/>
    </source>
</evidence>